<dbReference type="InterPro" id="IPR051836">
    <property type="entry name" value="Kremen_rcpt"/>
</dbReference>
<feature type="chain" id="PRO_5010981037" description="WSC domain-containing protein" evidence="7">
    <location>
        <begin position="27"/>
        <end position="286"/>
    </location>
</feature>
<accession>T1FUW7</accession>
<evidence type="ECO:0000313" key="9">
    <source>
        <dbReference type="EMBL" id="ESN97064.1"/>
    </source>
</evidence>
<evidence type="ECO:0000256" key="7">
    <source>
        <dbReference type="SAM" id="SignalP"/>
    </source>
</evidence>
<evidence type="ECO:0000313" key="10">
    <source>
        <dbReference type="EnsemblMetazoa" id="HelroP193355"/>
    </source>
</evidence>
<evidence type="ECO:0000256" key="3">
    <source>
        <dbReference type="ARBA" id="ARBA00022729"/>
    </source>
</evidence>
<feature type="domain" description="WSC" evidence="8">
    <location>
        <begin position="27"/>
        <end position="114"/>
    </location>
</feature>
<comment type="subcellular location">
    <subcellularLocation>
        <location evidence="1">Membrane</location>
        <topology evidence="1">Single-pass membrane protein</topology>
    </subcellularLocation>
</comment>
<keyword evidence="3 7" id="KW-0732">Signal</keyword>
<keyword evidence="5" id="KW-0472">Membrane</keyword>
<reference evidence="9 11" key="2">
    <citation type="journal article" date="2013" name="Nature">
        <title>Insights into bilaterian evolution from three spiralian genomes.</title>
        <authorList>
            <person name="Simakov O."/>
            <person name="Marletaz F."/>
            <person name="Cho S.J."/>
            <person name="Edsinger-Gonzales E."/>
            <person name="Havlak P."/>
            <person name="Hellsten U."/>
            <person name="Kuo D.H."/>
            <person name="Larsson T."/>
            <person name="Lv J."/>
            <person name="Arendt D."/>
            <person name="Savage R."/>
            <person name="Osoegawa K."/>
            <person name="de Jong P."/>
            <person name="Grimwood J."/>
            <person name="Chapman J.A."/>
            <person name="Shapiro H."/>
            <person name="Aerts A."/>
            <person name="Otillar R.P."/>
            <person name="Terry A.Y."/>
            <person name="Boore J.L."/>
            <person name="Grigoriev I.V."/>
            <person name="Lindberg D.R."/>
            <person name="Seaver E.C."/>
            <person name="Weisblat D.A."/>
            <person name="Putnam N.H."/>
            <person name="Rokhsar D.S."/>
        </authorList>
    </citation>
    <scope>NUCLEOTIDE SEQUENCE</scope>
</reference>
<dbReference type="CTD" id="20212613"/>
<dbReference type="PANTHER" id="PTHR24269">
    <property type="entry name" value="KREMEN PROTEIN"/>
    <property type="match status" value="1"/>
</dbReference>
<keyword evidence="2" id="KW-0812">Transmembrane</keyword>
<reference evidence="10" key="3">
    <citation type="submission" date="2015-06" db="UniProtKB">
        <authorList>
            <consortium name="EnsemblMetazoa"/>
        </authorList>
    </citation>
    <scope>IDENTIFICATION</scope>
</reference>
<evidence type="ECO:0000256" key="2">
    <source>
        <dbReference type="ARBA" id="ARBA00022692"/>
    </source>
</evidence>
<dbReference type="KEGG" id="hro:HELRODRAFT_193355"/>
<evidence type="ECO:0000256" key="5">
    <source>
        <dbReference type="ARBA" id="ARBA00023136"/>
    </source>
</evidence>
<dbReference type="EMBL" id="KB097456">
    <property type="protein sequence ID" value="ESN97064.1"/>
    <property type="molecule type" value="Genomic_DNA"/>
</dbReference>
<evidence type="ECO:0000256" key="6">
    <source>
        <dbReference type="ARBA" id="ARBA00023180"/>
    </source>
</evidence>
<dbReference type="RefSeq" id="XP_009024848.1">
    <property type="nucleotide sequence ID" value="XM_009026600.1"/>
</dbReference>
<dbReference type="PROSITE" id="PS51212">
    <property type="entry name" value="WSC"/>
    <property type="match status" value="1"/>
</dbReference>
<dbReference type="HOGENOM" id="CLU_975100_0_0_1"/>
<dbReference type="InParanoid" id="T1FUW7"/>
<dbReference type="AlphaFoldDB" id="T1FUW7"/>
<evidence type="ECO:0000313" key="11">
    <source>
        <dbReference type="Proteomes" id="UP000015101"/>
    </source>
</evidence>
<sequence length="286" mass="31038">MFLPKFDVYVLNIELFLFLLVTSTQSHELYVGCYKFVAADKHGTPGKVDSVKSCRELCRPSSERAGMIALKNGSECSCATRVSAAVSSSHCDMVCPADGRACGAPDASSVYHGRAADTCCYSIVGSSPQGASDTRTYSNSLLRDCQRHCYERNFTMFLITDNACKCEVSEISPKIVSEPTACGKCDKSVEFGGRQPIFLVRFSLEYPSGLSSTKHCASAADGLKDRCRAVCLSGWKGHDCMERDCSNNNGNCGEEFVCEVNIVNGKSVSECLCGNGKVRNNHHKCE</sequence>
<reference evidence="11" key="1">
    <citation type="submission" date="2012-12" db="EMBL/GenBank/DDBJ databases">
        <authorList>
            <person name="Hellsten U."/>
            <person name="Grimwood J."/>
            <person name="Chapman J.A."/>
            <person name="Shapiro H."/>
            <person name="Aerts A."/>
            <person name="Otillar R.P."/>
            <person name="Terry A.Y."/>
            <person name="Boore J.L."/>
            <person name="Simakov O."/>
            <person name="Marletaz F."/>
            <person name="Cho S.-J."/>
            <person name="Edsinger-Gonzales E."/>
            <person name="Havlak P."/>
            <person name="Kuo D.-H."/>
            <person name="Larsson T."/>
            <person name="Lv J."/>
            <person name="Arendt D."/>
            <person name="Savage R."/>
            <person name="Osoegawa K."/>
            <person name="de Jong P."/>
            <person name="Lindberg D.R."/>
            <person name="Seaver E.C."/>
            <person name="Weisblat D.A."/>
            <person name="Putnam N.H."/>
            <person name="Grigoriev I.V."/>
            <person name="Rokhsar D.S."/>
        </authorList>
    </citation>
    <scope>NUCLEOTIDE SEQUENCE</scope>
</reference>
<evidence type="ECO:0000256" key="1">
    <source>
        <dbReference type="ARBA" id="ARBA00004167"/>
    </source>
</evidence>
<dbReference type="PANTHER" id="PTHR24269:SF16">
    <property type="entry name" value="PROTEIN SLG1"/>
    <property type="match status" value="1"/>
</dbReference>
<dbReference type="EnsemblMetazoa" id="HelroT193355">
    <property type="protein sequence ID" value="HelroP193355"/>
    <property type="gene ID" value="HelroG193355"/>
</dbReference>
<dbReference type="GO" id="GO:0016020">
    <property type="term" value="C:membrane"/>
    <property type="evidence" value="ECO:0007669"/>
    <property type="project" value="UniProtKB-SubCell"/>
</dbReference>
<dbReference type="STRING" id="6412.T1FUW7"/>
<dbReference type="InterPro" id="IPR002889">
    <property type="entry name" value="WSC_carb-bd"/>
</dbReference>
<proteinExistence type="predicted"/>
<keyword evidence="6" id="KW-0325">Glycoprotein</keyword>
<keyword evidence="11" id="KW-1185">Reference proteome</keyword>
<evidence type="ECO:0000259" key="8">
    <source>
        <dbReference type="PROSITE" id="PS51212"/>
    </source>
</evidence>
<dbReference type="Proteomes" id="UP000015101">
    <property type="component" value="Unassembled WGS sequence"/>
</dbReference>
<organism evidence="10 11">
    <name type="scientific">Helobdella robusta</name>
    <name type="common">Californian leech</name>
    <dbReference type="NCBI Taxonomy" id="6412"/>
    <lineage>
        <taxon>Eukaryota</taxon>
        <taxon>Metazoa</taxon>
        <taxon>Spiralia</taxon>
        <taxon>Lophotrochozoa</taxon>
        <taxon>Annelida</taxon>
        <taxon>Clitellata</taxon>
        <taxon>Hirudinea</taxon>
        <taxon>Rhynchobdellida</taxon>
        <taxon>Glossiphoniidae</taxon>
        <taxon>Helobdella</taxon>
    </lineage>
</organism>
<feature type="signal peptide" evidence="7">
    <location>
        <begin position="1"/>
        <end position="26"/>
    </location>
</feature>
<keyword evidence="4" id="KW-1133">Transmembrane helix</keyword>
<name>T1FUW7_HELRO</name>
<protein>
    <recommendedName>
        <fullName evidence="8">WSC domain-containing protein</fullName>
    </recommendedName>
</protein>
<dbReference type="SMART" id="SM00321">
    <property type="entry name" value="WSC"/>
    <property type="match status" value="1"/>
</dbReference>
<evidence type="ECO:0000256" key="4">
    <source>
        <dbReference type="ARBA" id="ARBA00022989"/>
    </source>
</evidence>
<gene>
    <name evidence="10" type="primary">20212613</name>
    <name evidence="9" type="ORF">HELRODRAFT_193355</name>
</gene>
<dbReference type="GeneID" id="20212613"/>
<dbReference type="EMBL" id="AMQM01006463">
    <property type="status" value="NOT_ANNOTATED_CDS"/>
    <property type="molecule type" value="Genomic_DNA"/>
</dbReference>